<keyword evidence="1" id="KW-0479">Metal-binding</keyword>
<comment type="caution">
    <text evidence="3">The sequence shown here is derived from an EMBL/GenBank/DDBJ whole genome shotgun (WGS) entry which is preliminary data.</text>
</comment>
<sequence length="145" mass="15891">MLETNMDNYSTFNAGPWSEMANHVFELGSLRGSGKLFLSERLNSDGAEISLNRIEAGQSVPFLHRHSEHEEIYIVVSGQGEFWIDEQCLPLVEGTAVRVAPAGVRCLRASKQQALNFICVQAVSGTLKSRNVSDGQLVAGTPVWN</sequence>
<dbReference type="PANTHER" id="PTHR35848:SF6">
    <property type="entry name" value="CUPIN TYPE-2 DOMAIN-CONTAINING PROTEIN"/>
    <property type="match status" value="1"/>
</dbReference>
<dbReference type="Pfam" id="PF07883">
    <property type="entry name" value="Cupin_2"/>
    <property type="match status" value="1"/>
</dbReference>
<accession>A0A5M6D2S6</accession>
<keyword evidence="4" id="KW-1185">Reference proteome</keyword>
<dbReference type="GO" id="GO:0046872">
    <property type="term" value="F:metal ion binding"/>
    <property type="evidence" value="ECO:0007669"/>
    <property type="project" value="UniProtKB-KW"/>
</dbReference>
<organism evidence="3 4">
    <name type="scientific">Roseiconus nitratireducens</name>
    <dbReference type="NCBI Taxonomy" id="2605748"/>
    <lineage>
        <taxon>Bacteria</taxon>
        <taxon>Pseudomonadati</taxon>
        <taxon>Planctomycetota</taxon>
        <taxon>Planctomycetia</taxon>
        <taxon>Pirellulales</taxon>
        <taxon>Pirellulaceae</taxon>
        <taxon>Roseiconus</taxon>
    </lineage>
</organism>
<gene>
    <name evidence="3" type="ORF">FYK55_24235</name>
</gene>
<dbReference type="PANTHER" id="PTHR35848">
    <property type="entry name" value="OXALATE-BINDING PROTEIN"/>
    <property type="match status" value="1"/>
</dbReference>
<dbReference type="AlphaFoldDB" id="A0A5M6D2S6"/>
<dbReference type="EMBL" id="VWOX01000019">
    <property type="protein sequence ID" value="KAA5539445.1"/>
    <property type="molecule type" value="Genomic_DNA"/>
</dbReference>
<evidence type="ECO:0000313" key="3">
    <source>
        <dbReference type="EMBL" id="KAA5539445.1"/>
    </source>
</evidence>
<name>A0A5M6D2S6_9BACT</name>
<evidence type="ECO:0000313" key="4">
    <source>
        <dbReference type="Proteomes" id="UP000324479"/>
    </source>
</evidence>
<dbReference type="SUPFAM" id="SSF51182">
    <property type="entry name" value="RmlC-like cupins"/>
    <property type="match status" value="1"/>
</dbReference>
<protein>
    <submittedName>
        <fullName evidence="3">Cupin domain-containing protein</fullName>
    </submittedName>
</protein>
<dbReference type="InterPro" id="IPR013096">
    <property type="entry name" value="Cupin_2"/>
</dbReference>
<reference evidence="3 4" key="1">
    <citation type="submission" date="2019-08" db="EMBL/GenBank/DDBJ databases">
        <authorList>
            <person name="Dhanesh K."/>
            <person name="Kumar G."/>
            <person name="Sasikala C."/>
            <person name="Venkata Ramana C."/>
        </authorList>
    </citation>
    <scope>NUCLEOTIDE SEQUENCE [LARGE SCALE GENOMIC DNA]</scope>
    <source>
        <strain evidence="3 4">JC645</strain>
    </source>
</reference>
<evidence type="ECO:0000259" key="2">
    <source>
        <dbReference type="Pfam" id="PF07883"/>
    </source>
</evidence>
<dbReference type="InterPro" id="IPR011051">
    <property type="entry name" value="RmlC_Cupin_sf"/>
</dbReference>
<dbReference type="Gene3D" id="2.60.120.10">
    <property type="entry name" value="Jelly Rolls"/>
    <property type="match status" value="1"/>
</dbReference>
<evidence type="ECO:0000256" key="1">
    <source>
        <dbReference type="ARBA" id="ARBA00022723"/>
    </source>
</evidence>
<feature type="domain" description="Cupin type-2" evidence="2">
    <location>
        <begin position="53"/>
        <end position="120"/>
    </location>
</feature>
<proteinExistence type="predicted"/>
<dbReference type="InterPro" id="IPR014710">
    <property type="entry name" value="RmlC-like_jellyroll"/>
</dbReference>
<dbReference type="InterPro" id="IPR051610">
    <property type="entry name" value="GPI/OXD"/>
</dbReference>
<dbReference type="Proteomes" id="UP000324479">
    <property type="component" value="Unassembled WGS sequence"/>
</dbReference>
<dbReference type="RefSeq" id="WP_150079220.1">
    <property type="nucleotide sequence ID" value="NZ_VWOX01000019.1"/>
</dbReference>